<evidence type="ECO:0000256" key="1">
    <source>
        <dbReference type="SAM" id="MobiDB-lite"/>
    </source>
</evidence>
<dbReference type="STRING" id="95300.SAMN05216558_5562"/>
<reference evidence="3" key="1">
    <citation type="journal article" date="2019" name="bioRxiv">
        <title>Bacterially produced spermidine induces plant systemic susceptibility to pathogens.</title>
        <authorList>
            <person name="Melnyk R.A."/>
            <person name="Beskrovnaya P.A."/>
            <person name="Liu Z."/>
            <person name="Song Y."/>
            <person name="Haney C.H."/>
        </authorList>
    </citation>
    <scope>NUCLEOTIDE SEQUENCE [LARGE SCALE GENOMIC DNA]</scope>
    <source>
        <strain evidence="3">Dha-51</strain>
    </source>
</reference>
<sequence>MPTYSRNTILMATDQQRSVLNTLHASGINAVAYSPYGHRPPGNGLLSLIGFNGELPEPLTGHYLLGNGYRAFNPVLMRFNSPDTWSPFGDGGLNAYMYCAGDPVNRADPTGHMFKLPAVSSLIADTRTLAATRNVATKTPIKMAPISEVPEIPKKAATSSAQPVLATTLSAKKSGAIQRSASNALPRSDDMSFRKALDEAVEGSRSITIHSSDPGPATTPPSHQPQKPRPFRTRNKTSIGNQRDFADIKVADARSTFMADQTTQIRKS</sequence>
<protein>
    <submittedName>
        <fullName evidence="2">RHS repeat-associated core domain-containing protein</fullName>
    </submittedName>
</protein>
<evidence type="ECO:0000313" key="3">
    <source>
        <dbReference type="Proteomes" id="UP000295254"/>
    </source>
</evidence>
<proteinExistence type="predicted"/>
<dbReference type="RefSeq" id="WP_093229399.1">
    <property type="nucleotide sequence ID" value="NZ_LT629803.1"/>
</dbReference>
<dbReference type="Gene3D" id="2.180.10.10">
    <property type="entry name" value="RHS repeat-associated core"/>
    <property type="match status" value="1"/>
</dbReference>
<dbReference type="EMBL" id="RRZK01000007">
    <property type="protein sequence ID" value="TDB66202.1"/>
    <property type="molecule type" value="Genomic_DNA"/>
</dbReference>
<dbReference type="Proteomes" id="UP000295254">
    <property type="component" value="Unassembled WGS sequence"/>
</dbReference>
<organism evidence="2 3">
    <name type="scientific">Pseudomonas vancouverensis</name>
    <dbReference type="NCBI Taxonomy" id="95300"/>
    <lineage>
        <taxon>Bacteria</taxon>
        <taxon>Pseudomonadati</taxon>
        <taxon>Pseudomonadota</taxon>
        <taxon>Gammaproteobacteria</taxon>
        <taxon>Pseudomonadales</taxon>
        <taxon>Pseudomonadaceae</taxon>
        <taxon>Pseudomonas</taxon>
    </lineage>
</organism>
<evidence type="ECO:0000313" key="2">
    <source>
        <dbReference type="EMBL" id="TDB66202.1"/>
    </source>
</evidence>
<dbReference type="OrthoDB" id="6043530at2"/>
<accession>A0A1H2PI02</accession>
<keyword evidence="3" id="KW-1185">Reference proteome</keyword>
<dbReference type="InterPro" id="IPR022385">
    <property type="entry name" value="Rhs_assc_core"/>
</dbReference>
<dbReference type="AlphaFoldDB" id="A0A1H2PI02"/>
<dbReference type="SUPFAM" id="SSF56399">
    <property type="entry name" value="ADP-ribosylation"/>
    <property type="match status" value="1"/>
</dbReference>
<dbReference type="NCBIfam" id="TIGR03696">
    <property type="entry name" value="Rhs_assc_core"/>
    <property type="match status" value="1"/>
</dbReference>
<name>A0A1H2PI02_PSEVA</name>
<feature type="region of interest" description="Disordered" evidence="1">
    <location>
        <begin position="198"/>
        <end position="247"/>
    </location>
</feature>
<gene>
    <name evidence="2" type="ORF">EIY72_04875</name>
</gene>
<comment type="caution">
    <text evidence="2">The sequence shown here is derived from an EMBL/GenBank/DDBJ whole genome shotgun (WGS) entry which is preliminary data.</text>
</comment>